<evidence type="ECO:0000313" key="1">
    <source>
        <dbReference type="Proteomes" id="UP000887577"/>
    </source>
</evidence>
<accession>A0A914YTS1</accession>
<sequence>MEIIPDELKQKSFIAKVLGLEWDSKNDTLQIQLWNKSKVEKWTKRNVLKFIASAFDPLGFLSPVTVKGRAFMQELFKEGLTWDEPLPEKLLKVWQPIFSDWNGIVKIPRRLTLAKFPGAQGIEIHAFGDASQTAYCACVYLRIQTSSECVTPLIFAKTRLQPLNKNLTIPKMEVMGIWLASKISSFVAKELGLEVCQRFIWTDSQISCYWFQKHPKDVFVTNRLKEVLETRSELMFVPGKLNPADLGTRGVKFEELVKAHFWWKGPDFLRKSKEKWPKFPKHDSNLTQTATVFVAINDLHFTTVLQNVEIHREFDVSSGESWTSLKRAAALQLFPDKTADTLTVKEIQFAERALIAQEQQVCLTAKLEKDFKCP</sequence>
<protein>
    <submittedName>
        <fullName evidence="2">Pao retrotransposon peptidase</fullName>
    </submittedName>
</protein>
<dbReference type="Proteomes" id="UP000887577">
    <property type="component" value="Unplaced"/>
</dbReference>
<name>A0A914YTS1_9BILA</name>
<dbReference type="PANTHER" id="PTHR22955:SF65">
    <property type="entry name" value="INTEGRASE CATALYTIC DOMAIN-CONTAINING PROTEIN"/>
    <property type="match status" value="1"/>
</dbReference>
<proteinExistence type="predicted"/>
<dbReference type="WBParaSite" id="PSU_v2.g3062.t1">
    <property type="protein sequence ID" value="PSU_v2.g3062.t1"/>
    <property type="gene ID" value="PSU_v2.g3062"/>
</dbReference>
<keyword evidence="1" id="KW-1185">Reference proteome</keyword>
<dbReference type="InterPro" id="IPR008042">
    <property type="entry name" value="Retrotrans_Pao"/>
</dbReference>
<evidence type="ECO:0000313" key="2">
    <source>
        <dbReference type="WBParaSite" id="PSU_v2.g3062.t1"/>
    </source>
</evidence>
<dbReference type="InterPro" id="IPR043502">
    <property type="entry name" value="DNA/RNA_pol_sf"/>
</dbReference>
<organism evidence="1 2">
    <name type="scientific">Panagrolaimus superbus</name>
    <dbReference type="NCBI Taxonomy" id="310955"/>
    <lineage>
        <taxon>Eukaryota</taxon>
        <taxon>Metazoa</taxon>
        <taxon>Ecdysozoa</taxon>
        <taxon>Nematoda</taxon>
        <taxon>Chromadorea</taxon>
        <taxon>Rhabditida</taxon>
        <taxon>Tylenchina</taxon>
        <taxon>Panagrolaimomorpha</taxon>
        <taxon>Panagrolaimoidea</taxon>
        <taxon>Panagrolaimidae</taxon>
        <taxon>Panagrolaimus</taxon>
    </lineage>
</organism>
<dbReference type="PANTHER" id="PTHR22955">
    <property type="entry name" value="RETROTRANSPOSON"/>
    <property type="match status" value="1"/>
</dbReference>
<reference evidence="2" key="1">
    <citation type="submission" date="2022-11" db="UniProtKB">
        <authorList>
            <consortium name="WormBaseParasite"/>
        </authorList>
    </citation>
    <scope>IDENTIFICATION</scope>
</reference>
<dbReference type="Pfam" id="PF05380">
    <property type="entry name" value="Peptidase_A17"/>
    <property type="match status" value="1"/>
</dbReference>
<dbReference type="SUPFAM" id="SSF56672">
    <property type="entry name" value="DNA/RNA polymerases"/>
    <property type="match status" value="1"/>
</dbReference>
<dbReference type="AlphaFoldDB" id="A0A914YTS1"/>